<dbReference type="PANTHER" id="PTHR11736">
    <property type="entry name" value="MELANOMA-ASSOCIATED ANTIGEN MAGE ANTIGEN"/>
    <property type="match status" value="1"/>
</dbReference>
<dbReference type="InterPro" id="IPR041898">
    <property type="entry name" value="MAGE_WH1"/>
</dbReference>
<dbReference type="Gene3D" id="1.10.10.1200">
    <property type="entry name" value="MAGE homology domain, winged helix WH1 motif"/>
    <property type="match status" value="1"/>
</dbReference>
<accession>A0A4Y9ZC69</accession>
<dbReference type="Gene3D" id="1.10.10.1210">
    <property type="entry name" value="MAGE homology domain, winged helix WH2 motif"/>
    <property type="match status" value="1"/>
</dbReference>
<keyword evidence="4" id="KW-1185">Reference proteome</keyword>
<sequence length="368" mass="40417">MARAGPSRSQRATQPSQTQTQRNGRAQKTQKTQRHQDEDEEEEEDDDDEEDGDENGHAEDDLLKKANALVRLALFNEQKRTPLRRDDISKKVLGSKRGAFNQVFGTAQGILRDTFGMELVELPTRAAAQDIAAGKEAEKEKNKKASQTNGDANGHADKQTVTGLKKKKAAAPGSKTYILRSTLDSVIIEHAALTDESILEEEAADAPDDDSDDETGTRTYGSILAWNSSDELGAIGILYVVLAIILVNGKVLSEMDLRTTLRRLRLPPNSNVALSVHSTHRTMPLDTYLNHLVRQGYLDRTRIGSSGRASGKRSRPTQTQTQGGNDDAEAWEWRWGPRAGAEVGEVAIARFVAEFMAERGAAGGRERE</sequence>
<reference evidence="3 4" key="1">
    <citation type="submission" date="2019-02" db="EMBL/GenBank/DDBJ databases">
        <title>Genome sequencing of the rare red list fungi Dentipellis fragilis.</title>
        <authorList>
            <person name="Buettner E."/>
            <person name="Kellner H."/>
        </authorList>
    </citation>
    <scope>NUCLEOTIDE SEQUENCE [LARGE SCALE GENOMIC DNA]</scope>
    <source>
        <strain evidence="3 4">DSM 105465</strain>
    </source>
</reference>
<feature type="compositionally biased region" description="Acidic residues" evidence="1">
    <location>
        <begin position="38"/>
        <end position="53"/>
    </location>
</feature>
<dbReference type="InterPro" id="IPR002190">
    <property type="entry name" value="MHD_dom"/>
</dbReference>
<dbReference type="GO" id="GO:0006281">
    <property type="term" value="P:DNA repair"/>
    <property type="evidence" value="ECO:0007669"/>
    <property type="project" value="TreeGrafter"/>
</dbReference>
<dbReference type="STRING" id="205917.A0A4Y9ZC69"/>
<feature type="compositionally biased region" description="Basic and acidic residues" evidence="1">
    <location>
        <begin position="133"/>
        <end position="143"/>
    </location>
</feature>
<comment type="caution">
    <text evidence="3">The sequence shown here is derived from an EMBL/GenBank/DDBJ whole genome shotgun (WGS) entry which is preliminary data.</text>
</comment>
<feature type="region of interest" description="Disordered" evidence="1">
    <location>
        <begin position="131"/>
        <end position="167"/>
    </location>
</feature>
<evidence type="ECO:0000313" key="3">
    <source>
        <dbReference type="EMBL" id="TFY72084.1"/>
    </source>
</evidence>
<evidence type="ECO:0000313" key="4">
    <source>
        <dbReference type="Proteomes" id="UP000298327"/>
    </source>
</evidence>
<feature type="compositionally biased region" description="Polar residues" evidence="1">
    <location>
        <begin position="7"/>
        <end position="30"/>
    </location>
</feature>
<proteinExistence type="predicted"/>
<feature type="region of interest" description="Disordered" evidence="1">
    <location>
        <begin position="302"/>
        <end position="331"/>
    </location>
</feature>
<dbReference type="InterPro" id="IPR041899">
    <property type="entry name" value="MAGE_WH2"/>
</dbReference>
<feature type="region of interest" description="Disordered" evidence="1">
    <location>
        <begin position="1"/>
        <end position="63"/>
    </location>
</feature>
<dbReference type="AlphaFoldDB" id="A0A4Y9ZC69"/>
<dbReference type="PROSITE" id="PS50838">
    <property type="entry name" value="MAGE"/>
    <property type="match status" value="1"/>
</dbReference>
<feature type="compositionally biased region" description="Basic and acidic residues" evidence="1">
    <location>
        <begin position="54"/>
        <end position="63"/>
    </location>
</feature>
<organism evidence="3 4">
    <name type="scientific">Dentipellis fragilis</name>
    <dbReference type="NCBI Taxonomy" id="205917"/>
    <lineage>
        <taxon>Eukaryota</taxon>
        <taxon>Fungi</taxon>
        <taxon>Dikarya</taxon>
        <taxon>Basidiomycota</taxon>
        <taxon>Agaricomycotina</taxon>
        <taxon>Agaricomycetes</taxon>
        <taxon>Russulales</taxon>
        <taxon>Hericiaceae</taxon>
        <taxon>Dentipellis</taxon>
    </lineage>
</organism>
<dbReference type="OrthoDB" id="205198at2759"/>
<dbReference type="PANTHER" id="PTHR11736:SF14">
    <property type="entry name" value="NSE3 HOMOLOG, SMC5-SMC6 COMPLEX COMPONENT"/>
    <property type="match status" value="1"/>
</dbReference>
<dbReference type="InterPro" id="IPR037445">
    <property type="entry name" value="MAGE"/>
</dbReference>
<dbReference type="GO" id="GO:0005634">
    <property type="term" value="C:nucleus"/>
    <property type="evidence" value="ECO:0007669"/>
    <property type="project" value="TreeGrafter"/>
</dbReference>
<name>A0A4Y9ZC69_9AGAM</name>
<dbReference type="Proteomes" id="UP000298327">
    <property type="component" value="Unassembled WGS sequence"/>
</dbReference>
<gene>
    <name evidence="3" type="ORF">EVG20_g934</name>
</gene>
<dbReference type="Pfam" id="PF01454">
    <property type="entry name" value="MAGE"/>
    <property type="match status" value="1"/>
</dbReference>
<dbReference type="EMBL" id="SEOQ01000026">
    <property type="protein sequence ID" value="TFY72084.1"/>
    <property type="molecule type" value="Genomic_DNA"/>
</dbReference>
<feature type="domain" description="MAGE" evidence="2">
    <location>
        <begin position="62"/>
        <end position="122"/>
    </location>
</feature>
<evidence type="ECO:0000256" key="1">
    <source>
        <dbReference type="SAM" id="MobiDB-lite"/>
    </source>
</evidence>
<dbReference type="SMART" id="SM01373">
    <property type="entry name" value="MAGE"/>
    <property type="match status" value="1"/>
</dbReference>
<protein>
    <recommendedName>
        <fullName evidence="2">MAGE domain-containing protein</fullName>
    </recommendedName>
</protein>
<evidence type="ECO:0000259" key="2">
    <source>
        <dbReference type="PROSITE" id="PS50838"/>
    </source>
</evidence>